<keyword evidence="6 9" id="KW-1133">Transmembrane helix</keyword>
<evidence type="ECO:0000256" key="7">
    <source>
        <dbReference type="ARBA" id="ARBA00023136"/>
    </source>
</evidence>
<comment type="caution">
    <text evidence="11">The sequence shown here is derived from an EMBL/GenBank/DDBJ whole genome shotgun (WGS) entry which is preliminary data.</text>
</comment>
<keyword evidence="2" id="KW-0813">Transport</keyword>
<dbReference type="EMBL" id="NIRJ01000001">
    <property type="protein sequence ID" value="PHH96754.1"/>
    <property type="molecule type" value="Genomic_DNA"/>
</dbReference>
<evidence type="ECO:0000256" key="9">
    <source>
        <dbReference type="SAM" id="Phobius"/>
    </source>
</evidence>
<evidence type="ECO:0000256" key="2">
    <source>
        <dbReference type="ARBA" id="ARBA00022448"/>
    </source>
</evidence>
<dbReference type="PANTHER" id="PTHR35011">
    <property type="entry name" value="2,3-DIKETO-L-GULONATE TRAP TRANSPORTER SMALL PERMEASE PROTEIN YIAM"/>
    <property type="match status" value="1"/>
</dbReference>
<sequence length="163" mass="18660">MKKNKIVQFLDRSEEVILVGMFALMVLIIFIQVIMRYIFNNSLSWSEELGKFLFVWISWLGISIGAKRKEHIKITMFIDKGSPKLKCICDILSELIVFGICLITAYYGLELVISQSQVYFAGIKISMSWGYLSVVLGCVIMMIRNLIIIKDTFTTLKKGGKKE</sequence>
<dbReference type="GO" id="GO:0015740">
    <property type="term" value="P:C4-dicarboxylate transport"/>
    <property type="evidence" value="ECO:0007669"/>
    <property type="project" value="TreeGrafter"/>
</dbReference>
<dbReference type="AlphaFoldDB" id="A0A2C6AYU4"/>
<name>A0A2C6AYU4_FUSNP</name>
<evidence type="ECO:0000256" key="3">
    <source>
        <dbReference type="ARBA" id="ARBA00022475"/>
    </source>
</evidence>
<dbReference type="InterPro" id="IPR055348">
    <property type="entry name" value="DctQ"/>
</dbReference>
<gene>
    <name evidence="11" type="ORF">CA840_05115</name>
</gene>
<feature type="transmembrane region" description="Helical" evidence="9">
    <location>
        <begin position="129"/>
        <end position="149"/>
    </location>
</feature>
<protein>
    <submittedName>
        <fullName evidence="11">TRAP transporter permease DctQ</fullName>
    </submittedName>
</protein>
<comment type="subcellular location">
    <subcellularLocation>
        <location evidence="1">Cell inner membrane</location>
        <topology evidence="1">Multi-pass membrane protein</topology>
    </subcellularLocation>
</comment>
<dbReference type="Proteomes" id="UP000225199">
    <property type="component" value="Unassembled WGS sequence"/>
</dbReference>
<organism evidence="11 12">
    <name type="scientific">Fusobacterium nucleatum subsp. polymorphum</name>
    <name type="common">Fusobacterium polymorphum</name>
    <dbReference type="NCBI Taxonomy" id="76857"/>
    <lineage>
        <taxon>Bacteria</taxon>
        <taxon>Fusobacteriati</taxon>
        <taxon>Fusobacteriota</taxon>
        <taxon>Fusobacteriia</taxon>
        <taxon>Fusobacteriales</taxon>
        <taxon>Fusobacteriaceae</taxon>
        <taxon>Fusobacterium</taxon>
    </lineage>
</organism>
<evidence type="ECO:0000256" key="6">
    <source>
        <dbReference type="ARBA" id="ARBA00022989"/>
    </source>
</evidence>
<evidence type="ECO:0000313" key="11">
    <source>
        <dbReference type="EMBL" id="PHH96754.1"/>
    </source>
</evidence>
<evidence type="ECO:0000256" key="4">
    <source>
        <dbReference type="ARBA" id="ARBA00022519"/>
    </source>
</evidence>
<feature type="transmembrane region" description="Helical" evidence="9">
    <location>
        <begin position="16"/>
        <end position="37"/>
    </location>
</feature>
<keyword evidence="5 9" id="KW-0812">Transmembrane</keyword>
<evidence type="ECO:0000313" key="12">
    <source>
        <dbReference type="Proteomes" id="UP000225199"/>
    </source>
</evidence>
<keyword evidence="4" id="KW-0997">Cell inner membrane</keyword>
<dbReference type="GO" id="GO:0022857">
    <property type="term" value="F:transmembrane transporter activity"/>
    <property type="evidence" value="ECO:0007669"/>
    <property type="project" value="TreeGrafter"/>
</dbReference>
<keyword evidence="3" id="KW-1003">Cell membrane</keyword>
<proteinExistence type="inferred from homology"/>
<accession>A0A2C6AYU4</accession>
<evidence type="ECO:0000256" key="5">
    <source>
        <dbReference type="ARBA" id="ARBA00022692"/>
    </source>
</evidence>
<feature type="transmembrane region" description="Helical" evidence="9">
    <location>
        <begin position="87"/>
        <end position="109"/>
    </location>
</feature>
<feature type="transmembrane region" description="Helical" evidence="9">
    <location>
        <begin position="49"/>
        <end position="66"/>
    </location>
</feature>
<feature type="domain" description="Tripartite ATP-independent periplasmic transporters DctQ component" evidence="10">
    <location>
        <begin position="25"/>
        <end position="147"/>
    </location>
</feature>
<keyword evidence="7 9" id="KW-0472">Membrane</keyword>
<dbReference type="InterPro" id="IPR007387">
    <property type="entry name" value="TRAP_DctQ"/>
</dbReference>
<dbReference type="RefSeq" id="WP_098978724.1">
    <property type="nucleotide sequence ID" value="NZ_JAYFFP010000009.1"/>
</dbReference>
<evidence type="ECO:0000256" key="1">
    <source>
        <dbReference type="ARBA" id="ARBA00004429"/>
    </source>
</evidence>
<comment type="similarity">
    <text evidence="8">Belongs to the TRAP transporter small permease family.</text>
</comment>
<evidence type="ECO:0000259" key="10">
    <source>
        <dbReference type="Pfam" id="PF04290"/>
    </source>
</evidence>
<reference evidence="11 12" key="1">
    <citation type="submission" date="2017-06" db="EMBL/GenBank/DDBJ databases">
        <title>Draft genome sequence of Fusobacterium nucleatum subsp. polymorphum KCOM 1002 (=ChDC F175).</title>
        <authorList>
            <person name="Kook J.-K."/>
            <person name="Park S.-N."/>
            <person name="Lim Y.K."/>
            <person name="Roh H."/>
        </authorList>
    </citation>
    <scope>NUCLEOTIDE SEQUENCE [LARGE SCALE GENOMIC DNA]</scope>
    <source>
        <strain evidence="12">KCOM 1002 (ChDC F175)</strain>
    </source>
</reference>
<dbReference type="GO" id="GO:0005886">
    <property type="term" value="C:plasma membrane"/>
    <property type="evidence" value="ECO:0007669"/>
    <property type="project" value="UniProtKB-SubCell"/>
</dbReference>
<evidence type="ECO:0000256" key="8">
    <source>
        <dbReference type="ARBA" id="ARBA00038436"/>
    </source>
</evidence>
<dbReference type="Pfam" id="PF04290">
    <property type="entry name" value="DctQ"/>
    <property type="match status" value="1"/>
</dbReference>
<dbReference type="PANTHER" id="PTHR35011:SF2">
    <property type="entry name" value="2,3-DIKETO-L-GULONATE TRAP TRANSPORTER SMALL PERMEASE PROTEIN YIAM"/>
    <property type="match status" value="1"/>
</dbReference>